<dbReference type="AlphaFoldDB" id="G0VEL4"/>
<dbReference type="FunCoup" id="G0VEL4">
    <property type="interactions" value="111"/>
</dbReference>
<reference key="2">
    <citation type="submission" date="2011-08" db="EMBL/GenBank/DDBJ databases">
        <title>Genome sequence of Naumovozyma castellii.</title>
        <authorList>
            <person name="Gordon J.L."/>
            <person name="Armisen D."/>
            <person name="Proux-Wera E."/>
            <person name="OhEigeartaigh S.S."/>
            <person name="Byrne K.P."/>
            <person name="Wolfe K.H."/>
        </authorList>
    </citation>
    <scope>NUCLEOTIDE SEQUENCE</scope>
    <source>
        <strain>Type strain:CBS 4309</strain>
    </source>
</reference>
<reference evidence="2 3" key="1">
    <citation type="journal article" date="2011" name="Proc. Natl. Acad. Sci. U.S.A.">
        <title>Evolutionary erosion of yeast sex chromosomes by mating-type switching accidents.</title>
        <authorList>
            <person name="Gordon J.L."/>
            <person name="Armisen D."/>
            <person name="Proux-Wera E."/>
            <person name="Oheigeartaigh S.S."/>
            <person name="Byrne K.P."/>
            <person name="Wolfe K.H."/>
        </authorList>
    </citation>
    <scope>NUCLEOTIDE SEQUENCE [LARGE SCALE GENOMIC DNA]</scope>
    <source>
        <strain evidence="3">ATCC 76901 / BCRC 22586 / CBS 4309 / NBRC 1992 / NRRL Y-12630</strain>
    </source>
</reference>
<evidence type="ECO:0000313" key="2">
    <source>
        <dbReference type="EMBL" id="CCC70005.1"/>
    </source>
</evidence>
<dbReference type="STRING" id="1064592.G0VEL4"/>
<proteinExistence type="predicted"/>
<keyword evidence="3" id="KW-1185">Reference proteome</keyword>
<dbReference type="Proteomes" id="UP000001640">
    <property type="component" value="Chromosome 4"/>
</dbReference>
<protein>
    <recommendedName>
        <fullName evidence="1">Cx9C motif-containing protein 4, mitochondrial</fullName>
    </recommendedName>
</protein>
<dbReference type="InterPro" id="IPR009069">
    <property type="entry name" value="Cys_alpha_HP_mot_SF"/>
</dbReference>
<dbReference type="PROSITE" id="PS51808">
    <property type="entry name" value="CHCH"/>
    <property type="match status" value="1"/>
</dbReference>
<name>G0VEL4_NAUCA</name>
<dbReference type="KEGG" id="ncs:NCAS_0D04240"/>
<sequence>MGNNYDESKCEKLIDSLYQCCFKFYKENGDDAKSPCCPKPNLLHLKMEQRGLNQTDDDSNAT</sequence>
<dbReference type="GeneID" id="96903611"/>
<dbReference type="HOGENOM" id="CLU_177210_0_0_1"/>
<evidence type="ECO:0000313" key="3">
    <source>
        <dbReference type="Proteomes" id="UP000001640"/>
    </source>
</evidence>
<dbReference type="SUPFAM" id="SSF47072">
    <property type="entry name" value="Cysteine alpha-hairpin motif"/>
    <property type="match status" value="1"/>
</dbReference>
<dbReference type="EMBL" id="HE576755">
    <property type="protein sequence ID" value="CCC70005.1"/>
    <property type="molecule type" value="Genomic_DNA"/>
</dbReference>
<dbReference type="Gene3D" id="1.10.287.1130">
    <property type="entry name" value="CytochromE C oxidase copper chaperone"/>
    <property type="match status" value="1"/>
</dbReference>
<dbReference type="InterPro" id="IPR027179">
    <property type="entry name" value="CMC4"/>
</dbReference>
<dbReference type="eggNOG" id="ENOG502S7M4">
    <property type="taxonomic scope" value="Eukaryota"/>
</dbReference>
<dbReference type="OMA" id="DELYQCC"/>
<dbReference type="InParanoid" id="G0VEL4"/>
<accession>G0VEL4</accession>
<dbReference type="OrthoDB" id="13601at2759"/>
<dbReference type="Pfam" id="PF08991">
    <property type="entry name" value="CMC4"/>
    <property type="match status" value="1"/>
</dbReference>
<gene>
    <name evidence="2" type="primary">NCAS0D04240</name>
    <name evidence="2" type="ordered locus">NCAS_0D04240</name>
</gene>
<organism evidence="2 3">
    <name type="scientific">Naumovozyma castellii</name>
    <name type="common">Yeast</name>
    <name type="synonym">Saccharomyces castellii</name>
    <dbReference type="NCBI Taxonomy" id="27288"/>
    <lineage>
        <taxon>Eukaryota</taxon>
        <taxon>Fungi</taxon>
        <taxon>Dikarya</taxon>
        <taxon>Ascomycota</taxon>
        <taxon>Saccharomycotina</taxon>
        <taxon>Saccharomycetes</taxon>
        <taxon>Saccharomycetales</taxon>
        <taxon>Saccharomycetaceae</taxon>
        <taxon>Naumovozyma</taxon>
    </lineage>
</organism>
<evidence type="ECO:0000256" key="1">
    <source>
        <dbReference type="ARBA" id="ARBA00019406"/>
    </source>
</evidence>
<dbReference type="RefSeq" id="XP_003676366.1">
    <property type="nucleotide sequence ID" value="XM_003676318.1"/>
</dbReference>